<proteinExistence type="predicted"/>
<protein>
    <submittedName>
        <fullName evidence="2">Uncharacterized protein</fullName>
    </submittedName>
</protein>
<organism evidence="2 3">
    <name type="scientific">Caballeronia novacaledonica</name>
    <dbReference type="NCBI Taxonomy" id="1544861"/>
    <lineage>
        <taxon>Bacteria</taxon>
        <taxon>Pseudomonadati</taxon>
        <taxon>Pseudomonadota</taxon>
        <taxon>Betaproteobacteria</taxon>
        <taxon>Burkholderiales</taxon>
        <taxon>Burkholderiaceae</taxon>
        <taxon>Caballeronia</taxon>
    </lineage>
</organism>
<gene>
    <name evidence="2" type="ORF">CBA19CS42_13490</name>
</gene>
<feature type="transmembrane region" description="Helical" evidence="1">
    <location>
        <begin position="54"/>
        <end position="76"/>
    </location>
</feature>
<dbReference type="AlphaFoldDB" id="A0AA37I8X5"/>
<evidence type="ECO:0000313" key="2">
    <source>
        <dbReference type="EMBL" id="GJH25536.1"/>
    </source>
</evidence>
<keyword evidence="1" id="KW-1133">Transmembrane helix</keyword>
<evidence type="ECO:0000313" key="3">
    <source>
        <dbReference type="Proteomes" id="UP001055111"/>
    </source>
</evidence>
<dbReference type="EMBL" id="BPUS01000004">
    <property type="protein sequence ID" value="GJH25536.1"/>
    <property type="molecule type" value="Genomic_DNA"/>
</dbReference>
<name>A0AA37I8X5_9BURK</name>
<comment type="caution">
    <text evidence="2">The sequence shown here is derived from an EMBL/GenBank/DDBJ whole genome shotgun (WGS) entry which is preliminary data.</text>
</comment>
<dbReference type="Proteomes" id="UP001055111">
    <property type="component" value="Unassembled WGS sequence"/>
</dbReference>
<evidence type="ECO:0000256" key="1">
    <source>
        <dbReference type="SAM" id="Phobius"/>
    </source>
</evidence>
<reference evidence="2" key="1">
    <citation type="submission" date="2022-09" db="EMBL/GenBank/DDBJ databases">
        <title>Isolation and characterization of 3-chlorobenzoate degrading bacteria from soils in Shizuoka.</title>
        <authorList>
            <person name="Ifat A."/>
            <person name="Ogawa N."/>
            <person name="Kimbara K."/>
            <person name="Moriuchi R."/>
            <person name="Dohra H."/>
            <person name="Shintani M."/>
        </authorList>
    </citation>
    <scope>NUCLEOTIDE SEQUENCE</scope>
    <source>
        <strain evidence="2">19CS4-2</strain>
    </source>
</reference>
<accession>A0AA37I8X5</accession>
<dbReference type="RefSeq" id="WP_238212142.1">
    <property type="nucleotide sequence ID" value="NZ_BPUS01000004.1"/>
</dbReference>
<sequence length="91" mass="10890">MATLVRSLLKLMLFLGLLFFFMRFAHVVPYPLTVEQQHVLITFADWLHIQDYEALYMIVATLVDVLVTTLAYRTILKLWRRYRMRRGSVRV</sequence>
<keyword evidence="1" id="KW-0472">Membrane</keyword>
<keyword evidence="1" id="KW-0812">Transmembrane</keyword>